<dbReference type="GO" id="GO:0006730">
    <property type="term" value="P:one-carbon metabolic process"/>
    <property type="evidence" value="ECO:0007669"/>
    <property type="project" value="UniProtKB-KW"/>
</dbReference>
<keyword evidence="4" id="KW-0554">One-carbon metabolism</keyword>
<dbReference type="GO" id="GO:0046655">
    <property type="term" value="P:folic acid metabolic process"/>
    <property type="evidence" value="ECO:0007669"/>
    <property type="project" value="TreeGrafter"/>
</dbReference>
<dbReference type="GO" id="GO:0046654">
    <property type="term" value="P:tetrahydrofolate biosynthetic process"/>
    <property type="evidence" value="ECO:0007669"/>
    <property type="project" value="InterPro"/>
</dbReference>
<gene>
    <name evidence="8" type="ORF">INT44_000662</name>
</gene>
<dbReference type="Gene3D" id="3.40.430.10">
    <property type="entry name" value="Dihydrofolate Reductase, subunit A"/>
    <property type="match status" value="1"/>
</dbReference>
<evidence type="ECO:0000313" key="9">
    <source>
        <dbReference type="Proteomes" id="UP000612746"/>
    </source>
</evidence>
<dbReference type="AlphaFoldDB" id="A0A8H7UN70"/>
<dbReference type="PROSITE" id="PS51330">
    <property type="entry name" value="DHFR_2"/>
    <property type="match status" value="1"/>
</dbReference>
<dbReference type="GO" id="GO:0050661">
    <property type="term" value="F:NADP binding"/>
    <property type="evidence" value="ECO:0007669"/>
    <property type="project" value="InterPro"/>
</dbReference>
<dbReference type="PANTHER" id="PTHR48069">
    <property type="entry name" value="DIHYDROFOLATE REDUCTASE"/>
    <property type="match status" value="1"/>
</dbReference>
<dbReference type="SUPFAM" id="SSF53597">
    <property type="entry name" value="Dihydrofolate reductase-like"/>
    <property type="match status" value="1"/>
</dbReference>
<dbReference type="GO" id="GO:0046452">
    <property type="term" value="P:dihydrofolate metabolic process"/>
    <property type="evidence" value="ECO:0007669"/>
    <property type="project" value="TreeGrafter"/>
</dbReference>
<evidence type="ECO:0000256" key="6">
    <source>
        <dbReference type="ARBA" id="ARBA00023002"/>
    </source>
</evidence>
<feature type="domain" description="DHFR" evidence="7">
    <location>
        <begin position="10"/>
        <end position="103"/>
    </location>
</feature>
<proteinExistence type="predicted"/>
<dbReference type="Proteomes" id="UP000612746">
    <property type="component" value="Unassembled WGS sequence"/>
</dbReference>
<keyword evidence="5" id="KW-0521">NADP</keyword>
<evidence type="ECO:0000256" key="3">
    <source>
        <dbReference type="ARBA" id="ARBA00018886"/>
    </source>
</evidence>
<protein>
    <recommendedName>
        <fullName evidence="3">Dihydrofolate reductase</fullName>
        <ecNumber evidence="2">1.5.1.3</ecNumber>
    </recommendedName>
</protein>
<dbReference type="Pfam" id="PF00186">
    <property type="entry name" value="DHFR_1"/>
    <property type="match status" value="1"/>
</dbReference>
<comment type="pathway">
    <text evidence="1">Cofactor biosynthesis; tetrahydrofolate biosynthesis; 5,6,7,8-tetrahydrofolate from 7,8-dihydrofolate: step 1/1.</text>
</comment>
<keyword evidence="9" id="KW-1185">Reference proteome</keyword>
<dbReference type="PANTHER" id="PTHR48069:SF3">
    <property type="entry name" value="DIHYDROFOLATE REDUCTASE"/>
    <property type="match status" value="1"/>
</dbReference>
<evidence type="ECO:0000259" key="7">
    <source>
        <dbReference type="PROSITE" id="PS51330"/>
    </source>
</evidence>
<sequence>MTLTGDSEPRIIVVAAISGPSRGIGLKNDLSWPSTPADLAWVQRITTNLSSHARPSSEMNDVLLGRVTCLSVPVEDMHLPQRHNVVISRQRTFSCVSYLEPNA</sequence>
<dbReference type="InterPro" id="IPR012259">
    <property type="entry name" value="DHFR"/>
</dbReference>
<dbReference type="InterPro" id="IPR001796">
    <property type="entry name" value="DHFR_dom"/>
</dbReference>
<evidence type="ECO:0000256" key="5">
    <source>
        <dbReference type="ARBA" id="ARBA00022857"/>
    </source>
</evidence>
<reference evidence="8" key="1">
    <citation type="submission" date="2020-12" db="EMBL/GenBank/DDBJ databases">
        <title>Metabolic potential, ecology and presence of endohyphal bacteria is reflected in genomic diversity of Mucoromycotina.</title>
        <authorList>
            <person name="Muszewska A."/>
            <person name="Okrasinska A."/>
            <person name="Steczkiewicz K."/>
            <person name="Drgas O."/>
            <person name="Orlowska M."/>
            <person name="Perlinska-Lenart U."/>
            <person name="Aleksandrzak-Piekarczyk T."/>
            <person name="Szatraj K."/>
            <person name="Zielenkiewicz U."/>
            <person name="Pilsyk S."/>
            <person name="Malc E."/>
            <person name="Mieczkowski P."/>
            <person name="Kruszewska J.S."/>
            <person name="Biernat P."/>
            <person name="Pawlowska J."/>
        </authorList>
    </citation>
    <scope>NUCLEOTIDE SEQUENCE</scope>
    <source>
        <strain evidence="8">WA0000051536</strain>
    </source>
</reference>
<dbReference type="EC" id="1.5.1.3" evidence="2"/>
<dbReference type="InterPro" id="IPR024072">
    <property type="entry name" value="DHFR-like_dom_sf"/>
</dbReference>
<accession>A0A8H7UN70</accession>
<evidence type="ECO:0000256" key="1">
    <source>
        <dbReference type="ARBA" id="ARBA00004903"/>
    </source>
</evidence>
<evidence type="ECO:0000313" key="8">
    <source>
        <dbReference type="EMBL" id="KAG2187912.1"/>
    </source>
</evidence>
<name>A0A8H7UN70_9FUNG</name>
<dbReference type="EMBL" id="JAEPRA010000002">
    <property type="protein sequence ID" value="KAG2187912.1"/>
    <property type="molecule type" value="Genomic_DNA"/>
</dbReference>
<organism evidence="8 9">
    <name type="scientific">Umbelopsis vinacea</name>
    <dbReference type="NCBI Taxonomy" id="44442"/>
    <lineage>
        <taxon>Eukaryota</taxon>
        <taxon>Fungi</taxon>
        <taxon>Fungi incertae sedis</taxon>
        <taxon>Mucoromycota</taxon>
        <taxon>Mucoromycotina</taxon>
        <taxon>Umbelopsidomycetes</taxon>
        <taxon>Umbelopsidales</taxon>
        <taxon>Umbelopsidaceae</taxon>
        <taxon>Umbelopsis</taxon>
    </lineage>
</organism>
<evidence type="ECO:0000256" key="2">
    <source>
        <dbReference type="ARBA" id="ARBA00012856"/>
    </source>
</evidence>
<comment type="caution">
    <text evidence="8">The sequence shown here is derived from an EMBL/GenBank/DDBJ whole genome shotgun (WGS) entry which is preliminary data.</text>
</comment>
<dbReference type="GO" id="GO:0004146">
    <property type="term" value="F:dihydrofolate reductase activity"/>
    <property type="evidence" value="ECO:0007669"/>
    <property type="project" value="UniProtKB-EC"/>
</dbReference>
<dbReference type="OrthoDB" id="414698at2759"/>
<evidence type="ECO:0000256" key="4">
    <source>
        <dbReference type="ARBA" id="ARBA00022563"/>
    </source>
</evidence>
<keyword evidence="6" id="KW-0560">Oxidoreductase</keyword>